<protein>
    <submittedName>
        <fullName evidence="3">4'-phosphopantetheinyl transferase superfamily protein</fullName>
    </submittedName>
</protein>
<dbReference type="InterPro" id="IPR008278">
    <property type="entry name" value="4-PPantetheinyl_Trfase_dom"/>
</dbReference>
<dbReference type="SUPFAM" id="SSF56214">
    <property type="entry name" value="4'-phosphopantetheinyl transferase"/>
    <property type="match status" value="1"/>
</dbReference>
<dbReference type="Gene3D" id="3.90.470.20">
    <property type="entry name" value="4'-phosphopantetheinyl transferase domain"/>
    <property type="match status" value="1"/>
</dbReference>
<gene>
    <name evidence="3" type="ORF">ACFS5N_04785</name>
</gene>
<dbReference type="EMBL" id="JBHUPD010000001">
    <property type="protein sequence ID" value="MFD2871770.1"/>
    <property type="molecule type" value="Genomic_DNA"/>
</dbReference>
<evidence type="ECO:0000313" key="4">
    <source>
        <dbReference type="Proteomes" id="UP001597557"/>
    </source>
</evidence>
<keyword evidence="1 3" id="KW-0808">Transferase</keyword>
<proteinExistence type="predicted"/>
<keyword evidence="4" id="KW-1185">Reference proteome</keyword>
<accession>A0ABW5Y916</accession>
<dbReference type="InterPro" id="IPR037143">
    <property type="entry name" value="4-PPantetheinyl_Trfase_dom_sf"/>
</dbReference>
<evidence type="ECO:0000313" key="3">
    <source>
        <dbReference type="EMBL" id="MFD2871770.1"/>
    </source>
</evidence>
<dbReference type="Proteomes" id="UP001597557">
    <property type="component" value="Unassembled WGS sequence"/>
</dbReference>
<name>A0ABW5Y916_9SPHI</name>
<sequence length="200" mass="22532">MISAGNDIVALQAVDVQRTRLPAFYSKFITPAELALHNPNEIALVNFVWLLWSAKESAYKYQKRLDTELTFTPAKIAVQQLSVLGELKSDIDAHNQYKGELQLHHTTLPFLAVVTDQFIATVIDQGDVNWAVKQIEASDYETQSKAVRNFLLDNLKMPGVSIEKHAAGYPILIKEGQELDIAVSFAHHDRYISYAYQISK</sequence>
<comment type="caution">
    <text evidence="3">The sequence shown here is derived from an EMBL/GenBank/DDBJ whole genome shotgun (WGS) entry which is preliminary data.</text>
</comment>
<dbReference type="Pfam" id="PF01648">
    <property type="entry name" value="ACPS"/>
    <property type="match status" value="1"/>
</dbReference>
<evidence type="ECO:0000256" key="1">
    <source>
        <dbReference type="ARBA" id="ARBA00022679"/>
    </source>
</evidence>
<reference evidence="4" key="1">
    <citation type="journal article" date="2019" name="Int. J. Syst. Evol. Microbiol.">
        <title>The Global Catalogue of Microorganisms (GCM) 10K type strain sequencing project: providing services to taxonomists for standard genome sequencing and annotation.</title>
        <authorList>
            <consortium name="The Broad Institute Genomics Platform"/>
            <consortium name="The Broad Institute Genome Sequencing Center for Infectious Disease"/>
            <person name="Wu L."/>
            <person name="Ma J."/>
        </authorList>
    </citation>
    <scope>NUCLEOTIDE SEQUENCE [LARGE SCALE GENOMIC DNA]</scope>
    <source>
        <strain evidence="4">KCTC 22437</strain>
    </source>
</reference>
<dbReference type="RefSeq" id="WP_377182773.1">
    <property type="nucleotide sequence ID" value="NZ_JBHUPD010000001.1"/>
</dbReference>
<feature type="domain" description="4'-phosphopantetheinyl transferase" evidence="2">
    <location>
        <begin position="5"/>
        <end position="89"/>
    </location>
</feature>
<organism evidence="3 4">
    <name type="scientific">Mucilaginibacter ximonensis</name>
    <dbReference type="NCBI Taxonomy" id="538021"/>
    <lineage>
        <taxon>Bacteria</taxon>
        <taxon>Pseudomonadati</taxon>
        <taxon>Bacteroidota</taxon>
        <taxon>Sphingobacteriia</taxon>
        <taxon>Sphingobacteriales</taxon>
        <taxon>Sphingobacteriaceae</taxon>
        <taxon>Mucilaginibacter</taxon>
    </lineage>
</organism>
<evidence type="ECO:0000259" key="2">
    <source>
        <dbReference type="Pfam" id="PF01648"/>
    </source>
</evidence>
<dbReference type="GO" id="GO:0016740">
    <property type="term" value="F:transferase activity"/>
    <property type="evidence" value="ECO:0007669"/>
    <property type="project" value="UniProtKB-KW"/>
</dbReference>